<proteinExistence type="predicted"/>
<feature type="compositionally biased region" description="Polar residues" evidence="1">
    <location>
        <begin position="61"/>
        <end position="83"/>
    </location>
</feature>
<gene>
    <name evidence="2" type="ORF">AXG93_2016s1310</name>
</gene>
<comment type="caution">
    <text evidence="2">The sequence shown here is derived from an EMBL/GenBank/DDBJ whole genome shotgun (WGS) entry which is preliminary data.</text>
</comment>
<reference evidence="2" key="1">
    <citation type="submission" date="2016-03" db="EMBL/GenBank/DDBJ databases">
        <title>Mechanisms controlling the formation of the plant cell surface in tip-growing cells are functionally conserved among land plants.</title>
        <authorList>
            <person name="Honkanen S."/>
            <person name="Jones V.A."/>
            <person name="Morieri G."/>
            <person name="Champion C."/>
            <person name="Hetherington A.J."/>
            <person name="Kelly S."/>
            <person name="Saint-Marcoux D."/>
            <person name="Proust H."/>
            <person name="Prescott H."/>
            <person name="Dolan L."/>
        </authorList>
    </citation>
    <scope>NUCLEOTIDE SEQUENCE [LARGE SCALE GENOMIC DNA]</scope>
    <source>
        <tissue evidence="2">Whole gametophyte</tissue>
    </source>
</reference>
<feature type="region of interest" description="Disordered" evidence="1">
    <location>
        <begin position="58"/>
        <end position="83"/>
    </location>
</feature>
<keyword evidence="3" id="KW-1185">Reference proteome</keyword>
<sequence>MLKPQSEEQKVARVSEQFPLTGGPTFVLDWANSAFVTAEIGTERRICGGAIRDEEFLPSRSMPSSLKPQASSVKRQASARQSSSDVDAIDFFCTEGLSQITKNTVNGLLELGFKRHLFGLSVLCSGVTAMGNSRDGHSSRLTFG</sequence>
<evidence type="ECO:0000313" key="2">
    <source>
        <dbReference type="EMBL" id="OAE24726.1"/>
    </source>
</evidence>
<protein>
    <submittedName>
        <fullName evidence="2">Uncharacterized protein</fullName>
    </submittedName>
</protein>
<evidence type="ECO:0000313" key="3">
    <source>
        <dbReference type="Proteomes" id="UP000077202"/>
    </source>
</evidence>
<dbReference type="AlphaFoldDB" id="A0A176VXV4"/>
<name>A0A176VXV4_MARPO</name>
<dbReference type="Proteomes" id="UP000077202">
    <property type="component" value="Unassembled WGS sequence"/>
</dbReference>
<accession>A0A176VXV4</accession>
<dbReference type="EMBL" id="LVLJ01002490">
    <property type="protein sequence ID" value="OAE24726.1"/>
    <property type="molecule type" value="Genomic_DNA"/>
</dbReference>
<evidence type="ECO:0000256" key="1">
    <source>
        <dbReference type="SAM" id="MobiDB-lite"/>
    </source>
</evidence>
<organism evidence="2 3">
    <name type="scientific">Marchantia polymorpha subsp. ruderalis</name>
    <dbReference type="NCBI Taxonomy" id="1480154"/>
    <lineage>
        <taxon>Eukaryota</taxon>
        <taxon>Viridiplantae</taxon>
        <taxon>Streptophyta</taxon>
        <taxon>Embryophyta</taxon>
        <taxon>Marchantiophyta</taxon>
        <taxon>Marchantiopsida</taxon>
        <taxon>Marchantiidae</taxon>
        <taxon>Marchantiales</taxon>
        <taxon>Marchantiaceae</taxon>
        <taxon>Marchantia</taxon>
    </lineage>
</organism>